<dbReference type="InterPro" id="IPR036287">
    <property type="entry name" value="Rv1873-like_sf"/>
</dbReference>
<dbReference type="AlphaFoldDB" id="A0A157MTH1"/>
<dbReference type="RefSeq" id="WP_066410296.1">
    <property type="nucleotide sequence ID" value="NZ_FKBS01000013.1"/>
</dbReference>
<reference evidence="1 2" key="1">
    <citation type="submission" date="2016-03" db="EMBL/GenBank/DDBJ databases">
        <authorList>
            <consortium name="Pathogen Informatics"/>
        </authorList>
    </citation>
    <scope>NUCLEOTIDE SEQUENCE [LARGE SCALE GENOMIC DNA]</scope>
    <source>
        <strain evidence="1 2">NCTC13364</strain>
    </source>
</reference>
<sequence>MSEDPFNLQRFVDAQDEVYSQALAELARGRKASHWMWFVFPQLRGLGRSDTAQFYGIGSRDEASAYLRHPLLGARLRECVHTLLALGTADPRAIFGSPDDMKLRSCLTLFAAIVPGDAGVEAALSRFYPEGPDAQTLRLLD</sequence>
<proteinExistence type="predicted"/>
<dbReference type="PIRSF" id="PIRSF008546">
    <property type="entry name" value="UCP008546"/>
    <property type="match status" value="1"/>
</dbReference>
<dbReference type="Pfam" id="PF08837">
    <property type="entry name" value="DUF1810"/>
    <property type="match status" value="1"/>
</dbReference>
<gene>
    <name evidence="1" type="ORF">SAMEA1982600_01409</name>
</gene>
<dbReference type="OrthoDB" id="9801870at2"/>
<dbReference type="InterPro" id="IPR014937">
    <property type="entry name" value="DUF1810"/>
</dbReference>
<protein>
    <submittedName>
        <fullName evidence="1">Uncharacterized conserved protein</fullName>
    </submittedName>
</protein>
<name>A0A157MTH1_9BORD</name>
<dbReference type="SUPFAM" id="SSF140736">
    <property type="entry name" value="Rv1873-like"/>
    <property type="match status" value="1"/>
</dbReference>
<dbReference type="EMBL" id="FKBS01000013">
    <property type="protein sequence ID" value="SAI12331.1"/>
    <property type="molecule type" value="Genomic_DNA"/>
</dbReference>
<accession>A0A157MTH1</accession>
<dbReference type="Proteomes" id="UP000077037">
    <property type="component" value="Unassembled WGS sequence"/>
</dbReference>
<organism evidence="1 2">
    <name type="scientific">Bordetella ansorpii</name>
    <dbReference type="NCBI Taxonomy" id="288768"/>
    <lineage>
        <taxon>Bacteria</taxon>
        <taxon>Pseudomonadati</taxon>
        <taxon>Pseudomonadota</taxon>
        <taxon>Betaproteobacteria</taxon>
        <taxon>Burkholderiales</taxon>
        <taxon>Alcaligenaceae</taxon>
        <taxon>Bordetella</taxon>
    </lineage>
</organism>
<dbReference type="Gene3D" id="1.25.40.380">
    <property type="entry name" value="Protein of unknown function DUF1810"/>
    <property type="match status" value="1"/>
</dbReference>
<evidence type="ECO:0000313" key="1">
    <source>
        <dbReference type="EMBL" id="SAI12331.1"/>
    </source>
</evidence>
<evidence type="ECO:0000313" key="2">
    <source>
        <dbReference type="Proteomes" id="UP000077037"/>
    </source>
</evidence>